<dbReference type="AlphaFoldDB" id="A0A8B6GL01"/>
<dbReference type="PROSITE" id="PS51433">
    <property type="entry name" value="PNT"/>
    <property type="match status" value="1"/>
</dbReference>
<gene>
    <name evidence="7" type="ORF">MGAL_10B093672</name>
</gene>
<dbReference type="PRINTS" id="PR00454">
    <property type="entry name" value="ETSDOMAIN"/>
</dbReference>
<dbReference type="InterPro" id="IPR036390">
    <property type="entry name" value="WH_DNA-bd_sf"/>
</dbReference>
<accession>A0A8B6GL01</accession>
<keyword evidence="2 3" id="KW-0238">DNA-binding</keyword>
<dbReference type="Proteomes" id="UP000596742">
    <property type="component" value="Unassembled WGS sequence"/>
</dbReference>
<feature type="domain" description="PNT" evidence="6">
    <location>
        <begin position="230"/>
        <end position="317"/>
    </location>
</feature>
<feature type="domain" description="ETS" evidence="5">
    <location>
        <begin position="481"/>
        <end position="563"/>
    </location>
</feature>
<dbReference type="InterPro" id="IPR036388">
    <property type="entry name" value="WH-like_DNA-bd_sf"/>
</dbReference>
<evidence type="ECO:0000256" key="3">
    <source>
        <dbReference type="RuleBase" id="RU004019"/>
    </source>
</evidence>
<feature type="compositionally biased region" description="Polar residues" evidence="4">
    <location>
        <begin position="430"/>
        <end position="447"/>
    </location>
</feature>
<dbReference type="OrthoDB" id="5961210at2759"/>
<dbReference type="Pfam" id="PF02198">
    <property type="entry name" value="SAM_PNT"/>
    <property type="match status" value="1"/>
</dbReference>
<protein>
    <submittedName>
        <fullName evidence="7">E74-like factor 3</fullName>
    </submittedName>
</protein>
<evidence type="ECO:0000259" key="6">
    <source>
        <dbReference type="PROSITE" id="PS51433"/>
    </source>
</evidence>
<dbReference type="SMART" id="SM00413">
    <property type="entry name" value="ETS"/>
    <property type="match status" value="1"/>
</dbReference>
<dbReference type="SUPFAM" id="SSF46785">
    <property type="entry name" value="Winged helix' DNA-binding domain"/>
    <property type="match status" value="1"/>
</dbReference>
<keyword evidence="3" id="KW-0539">Nucleus</keyword>
<dbReference type="SUPFAM" id="SSF47769">
    <property type="entry name" value="SAM/Pointed domain"/>
    <property type="match status" value="1"/>
</dbReference>
<dbReference type="InterPro" id="IPR003118">
    <property type="entry name" value="Pointed_dom"/>
</dbReference>
<evidence type="ECO:0000313" key="7">
    <source>
        <dbReference type="EMBL" id="VDI65847.1"/>
    </source>
</evidence>
<evidence type="ECO:0000313" key="8">
    <source>
        <dbReference type="Proteomes" id="UP000596742"/>
    </source>
</evidence>
<evidence type="ECO:0000256" key="1">
    <source>
        <dbReference type="ARBA" id="ARBA00005562"/>
    </source>
</evidence>
<keyword evidence="8" id="KW-1185">Reference proteome</keyword>
<dbReference type="InterPro" id="IPR000418">
    <property type="entry name" value="Ets_dom"/>
</dbReference>
<dbReference type="Pfam" id="PF00178">
    <property type="entry name" value="Ets"/>
    <property type="match status" value="1"/>
</dbReference>
<dbReference type="InterPro" id="IPR046328">
    <property type="entry name" value="ETS_fam"/>
</dbReference>
<evidence type="ECO:0000256" key="2">
    <source>
        <dbReference type="ARBA" id="ARBA00023125"/>
    </source>
</evidence>
<comment type="caution">
    <text evidence="7">The sequence shown here is derived from an EMBL/GenBank/DDBJ whole genome shotgun (WGS) entry which is preliminary data.</text>
</comment>
<dbReference type="FunFam" id="1.10.10.10:FF:001336">
    <property type="entry name" value="Epithelium specific ets factor 3, ese3, putative"/>
    <property type="match status" value="1"/>
</dbReference>
<dbReference type="SMART" id="SM00251">
    <property type="entry name" value="SAM_PNT"/>
    <property type="match status" value="1"/>
</dbReference>
<comment type="subcellular location">
    <subcellularLocation>
        <location evidence="3">Nucleus</location>
    </subcellularLocation>
</comment>
<dbReference type="Gene3D" id="1.10.150.50">
    <property type="entry name" value="Transcription Factor, Ets-1"/>
    <property type="match status" value="1"/>
</dbReference>
<dbReference type="Gene3D" id="1.10.10.10">
    <property type="entry name" value="Winged helix-like DNA-binding domain superfamily/Winged helix DNA-binding domain"/>
    <property type="match status" value="1"/>
</dbReference>
<dbReference type="PROSITE" id="PS50061">
    <property type="entry name" value="ETS_DOMAIN_3"/>
    <property type="match status" value="1"/>
</dbReference>
<dbReference type="GO" id="GO:0030154">
    <property type="term" value="P:cell differentiation"/>
    <property type="evidence" value="ECO:0007669"/>
    <property type="project" value="TreeGrafter"/>
</dbReference>
<organism evidence="7 8">
    <name type="scientific">Mytilus galloprovincialis</name>
    <name type="common">Mediterranean mussel</name>
    <dbReference type="NCBI Taxonomy" id="29158"/>
    <lineage>
        <taxon>Eukaryota</taxon>
        <taxon>Metazoa</taxon>
        <taxon>Spiralia</taxon>
        <taxon>Lophotrochozoa</taxon>
        <taxon>Mollusca</taxon>
        <taxon>Bivalvia</taxon>
        <taxon>Autobranchia</taxon>
        <taxon>Pteriomorphia</taxon>
        <taxon>Mytilida</taxon>
        <taxon>Mytiloidea</taxon>
        <taxon>Mytilidae</taxon>
        <taxon>Mytilinae</taxon>
        <taxon>Mytilus</taxon>
    </lineage>
</organism>
<dbReference type="PANTHER" id="PTHR11849:SF190">
    <property type="entry name" value="ETS-DOMAIN PROTEIN"/>
    <property type="match status" value="1"/>
</dbReference>
<reference evidence="7" key="1">
    <citation type="submission" date="2018-11" db="EMBL/GenBank/DDBJ databases">
        <authorList>
            <person name="Alioto T."/>
            <person name="Alioto T."/>
        </authorList>
    </citation>
    <scope>NUCLEOTIDE SEQUENCE</scope>
</reference>
<dbReference type="GO" id="GO:0043565">
    <property type="term" value="F:sequence-specific DNA binding"/>
    <property type="evidence" value="ECO:0007669"/>
    <property type="project" value="InterPro"/>
</dbReference>
<sequence>MLTLKYINMSVETLDFPVLNVPDLDILESGFGNGKPPTYLRTNHVEKYNQNMPTAGTGGQFCSMLDDIEHLSQHPPYFSEFPTHERMNFEFADILCDSYTDAARAEKRPLPSDLGYYQDTNYCANTNKGSMSRTCSMSSDENQLETIGDIQYNNCCTNESDFNQHSMKPFNVCNTTNRMGNNSDLLCNSSDRVCNNVERLCSTNDRICNNPEQQLCNNTERTCTNTNRIYNVSPPGSPDVCRWRNKHPENWNSKDVLDWLFYTAEKCNLEFSKLHSENFQSISGSDLCKLSIEDFERIESVYGRMLYSLFKDLRDGLSFTKPPDVTEYMDLDEVDVFDNAKRSQKTLYHMNSDPGLYPYNNNNVPEIPRYREEIKVERSPGPYDFHPGFRYGCGNQPLQPMHEFTHFPPPHHRMNPCSPPSSQFIRRFPSSMSQPPNRCSMHENVQAQPPPPIQRRRPGRPRIKSLPTDEEASREKKVKNQHLWEFIYEVLMNPMYNPQYVRWENQREGVFRFVQSEAVAQLWGSLKNNDNMTYEKLSRAMRHYYKRGILERVEGRRLVYKFSRVAMDRVREKRNSI</sequence>
<evidence type="ECO:0000256" key="4">
    <source>
        <dbReference type="SAM" id="MobiDB-lite"/>
    </source>
</evidence>
<dbReference type="PANTHER" id="PTHR11849">
    <property type="entry name" value="ETS"/>
    <property type="match status" value="1"/>
</dbReference>
<dbReference type="GO" id="GO:0005634">
    <property type="term" value="C:nucleus"/>
    <property type="evidence" value="ECO:0007669"/>
    <property type="project" value="UniProtKB-SubCell"/>
</dbReference>
<proteinExistence type="inferred from homology"/>
<dbReference type="InterPro" id="IPR013761">
    <property type="entry name" value="SAM/pointed_sf"/>
</dbReference>
<feature type="compositionally biased region" description="Basic residues" evidence="4">
    <location>
        <begin position="454"/>
        <end position="463"/>
    </location>
</feature>
<dbReference type="GO" id="GO:0000981">
    <property type="term" value="F:DNA-binding transcription factor activity, RNA polymerase II-specific"/>
    <property type="evidence" value="ECO:0007669"/>
    <property type="project" value="TreeGrafter"/>
</dbReference>
<feature type="region of interest" description="Disordered" evidence="4">
    <location>
        <begin position="430"/>
        <end position="475"/>
    </location>
</feature>
<comment type="similarity">
    <text evidence="1 3">Belongs to the ETS family.</text>
</comment>
<dbReference type="EMBL" id="UYJE01008665">
    <property type="protein sequence ID" value="VDI65847.1"/>
    <property type="molecule type" value="Genomic_DNA"/>
</dbReference>
<evidence type="ECO:0000259" key="5">
    <source>
        <dbReference type="PROSITE" id="PS50061"/>
    </source>
</evidence>
<name>A0A8B6GL01_MYTGA</name>